<evidence type="ECO:0000313" key="2">
    <source>
        <dbReference type="WBParaSite" id="PS1159_v2.g11403.t1"/>
    </source>
</evidence>
<proteinExistence type="predicted"/>
<organism evidence="1 2">
    <name type="scientific">Panagrolaimus sp. PS1159</name>
    <dbReference type="NCBI Taxonomy" id="55785"/>
    <lineage>
        <taxon>Eukaryota</taxon>
        <taxon>Metazoa</taxon>
        <taxon>Ecdysozoa</taxon>
        <taxon>Nematoda</taxon>
        <taxon>Chromadorea</taxon>
        <taxon>Rhabditida</taxon>
        <taxon>Tylenchina</taxon>
        <taxon>Panagrolaimomorpha</taxon>
        <taxon>Panagrolaimoidea</taxon>
        <taxon>Panagrolaimidae</taxon>
        <taxon>Panagrolaimus</taxon>
    </lineage>
</organism>
<accession>A0AC35EWH7</accession>
<dbReference type="Proteomes" id="UP000887580">
    <property type="component" value="Unplaced"/>
</dbReference>
<name>A0AC35EWH7_9BILA</name>
<protein>
    <submittedName>
        <fullName evidence="2">Thioredoxin domain-containing protein</fullName>
    </submittedName>
</protein>
<sequence>MKLLLFLLLIFIPSISSTLLQDILKPLQRIENSTETCPRYNKYVYYSLKQCPNLSNTCCTAKLPFDEDYKATLTCTSIGNFPNNSLHLLSSDEFLQIVKERDHCGRPWCMLSLFYSKQCIFSAKVADRFAELGEIFPNMLLVAVDASAKEYNVETLISHYGIAATPVIVLWENGFPRYKVTETPGDFDSLIKVLQQKSDLRPAKRWIKDACVNGSCEIPEDAV</sequence>
<evidence type="ECO:0000313" key="1">
    <source>
        <dbReference type="Proteomes" id="UP000887580"/>
    </source>
</evidence>
<dbReference type="WBParaSite" id="PS1159_v2.g11403.t1">
    <property type="protein sequence ID" value="PS1159_v2.g11403.t1"/>
    <property type="gene ID" value="PS1159_v2.g11403"/>
</dbReference>
<reference evidence="2" key="1">
    <citation type="submission" date="2022-11" db="UniProtKB">
        <authorList>
            <consortium name="WormBaseParasite"/>
        </authorList>
    </citation>
    <scope>IDENTIFICATION</scope>
</reference>